<sequence length="283" mass="31436">MEEDRGASFLKPVNGWKMRSRLRSRLNVAQNAAIPYDREQWKAARSLSRVRGDRYVLKDFGFCLDRRPIRFVQPVKDLLWMCSMCDEVPASPQFLRCGHVMCIGCLAKVGSFGYDGVSGALCPRDGMRFKFEEVRSKQISAGFVFGMLAHCFNVDYGCQFQATLQHVEKHYVCCPFRPDRMPRDVPAMDVVRASSSGRKSDGTEDIVRQLSALKTDTSAHDEGGNHLLGAVKPSASTAAPAENAAGDGASASTDPKTEWMVDSGRCPEFMLMNVSNSFLREVD</sequence>
<evidence type="ECO:0000256" key="1">
    <source>
        <dbReference type="ARBA" id="ARBA00022723"/>
    </source>
</evidence>
<evidence type="ECO:0000313" key="7">
    <source>
        <dbReference type="EMBL" id="KAK8782337.1"/>
    </source>
</evidence>
<dbReference type="PROSITE" id="PS00518">
    <property type="entry name" value="ZF_RING_1"/>
    <property type="match status" value="1"/>
</dbReference>
<comment type="caution">
    <text evidence="7">The sequence shown here is derived from an EMBL/GenBank/DDBJ whole genome shotgun (WGS) entry which is preliminary data.</text>
</comment>
<evidence type="ECO:0000256" key="4">
    <source>
        <dbReference type="PROSITE-ProRule" id="PRU00175"/>
    </source>
</evidence>
<proteinExistence type="predicted"/>
<dbReference type="SUPFAM" id="SSF57850">
    <property type="entry name" value="RING/U-box"/>
    <property type="match status" value="1"/>
</dbReference>
<dbReference type="InterPro" id="IPR013083">
    <property type="entry name" value="Znf_RING/FYVE/PHD"/>
</dbReference>
<dbReference type="InterPro" id="IPR001841">
    <property type="entry name" value="Znf_RING"/>
</dbReference>
<dbReference type="GO" id="GO:0008270">
    <property type="term" value="F:zinc ion binding"/>
    <property type="evidence" value="ECO:0007669"/>
    <property type="project" value="UniProtKB-KW"/>
</dbReference>
<name>A0AAQ4F5F2_AMBAM</name>
<evidence type="ECO:0000313" key="8">
    <source>
        <dbReference type="Proteomes" id="UP001321473"/>
    </source>
</evidence>
<dbReference type="EMBL" id="JARKHS020006772">
    <property type="protein sequence ID" value="KAK8782337.1"/>
    <property type="molecule type" value="Genomic_DNA"/>
</dbReference>
<evidence type="ECO:0000256" key="3">
    <source>
        <dbReference type="ARBA" id="ARBA00022833"/>
    </source>
</evidence>
<keyword evidence="2 4" id="KW-0863">Zinc-finger</keyword>
<dbReference type="AlphaFoldDB" id="A0AAQ4F5F2"/>
<dbReference type="InterPro" id="IPR018957">
    <property type="entry name" value="Znf_C3HC4_RING-type"/>
</dbReference>
<feature type="domain" description="RING-type" evidence="6">
    <location>
        <begin position="82"/>
        <end position="125"/>
    </location>
</feature>
<dbReference type="Pfam" id="PF00097">
    <property type="entry name" value="zf-C3HC4"/>
    <property type="match status" value="1"/>
</dbReference>
<gene>
    <name evidence="7" type="ORF">V5799_016320</name>
</gene>
<evidence type="ECO:0000259" key="6">
    <source>
        <dbReference type="PROSITE" id="PS50089"/>
    </source>
</evidence>
<keyword evidence="1" id="KW-0479">Metal-binding</keyword>
<keyword evidence="8" id="KW-1185">Reference proteome</keyword>
<dbReference type="SMART" id="SM00184">
    <property type="entry name" value="RING"/>
    <property type="match status" value="1"/>
</dbReference>
<protein>
    <recommendedName>
        <fullName evidence="6">RING-type domain-containing protein</fullName>
    </recommendedName>
</protein>
<reference evidence="7 8" key="1">
    <citation type="journal article" date="2023" name="Arcadia Sci">
        <title>De novo assembly of a long-read Amblyomma americanum tick genome.</title>
        <authorList>
            <person name="Chou S."/>
            <person name="Poskanzer K.E."/>
            <person name="Rollins M."/>
            <person name="Thuy-Boun P.S."/>
        </authorList>
    </citation>
    <scope>NUCLEOTIDE SEQUENCE [LARGE SCALE GENOMIC DNA]</scope>
    <source>
        <strain evidence="7">F_SG_1</strain>
        <tissue evidence="7">Salivary glands</tissue>
    </source>
</reference>
<feature type="compositionally biased region" description="Low complexity" evidence="5">
    <location>
        <begin position="235"/>
        <end position="252"/>
    </location>
</feature>
<accession>A0AAQ4F5F2</accession>
<evidence type="ECO:0000256" key="5">
    <source>
        <dbReference type="SAM" id="MobiDB-lite"/>
    </source>
</evidence>
<feature type="region of interest" description="Disordered" evidence="5">
    <location>
        <begin position="235"/>
        <end position="257"/>
    </location>
</feature>
<organism evidence="7 8">
    <name type="scientific">Amblyomma americanum</name>
    <name type="common">Lone star tick</name>
    <dbReference type="NCBI Taxonomy" id="6943"/>
    <lineage>
        <taxon>Eukaryota</taxon>
        <taxon>Metazoa</taxon>
        <taxon>Ecdysozoa</taxon>
        <taxon>Arthropoda</taxon>
        <taxon>Chelicerata</taxon>
        <taxon>Arachnida</taxon>
        <taxon>Acari</taxon>
        <taxon>Parasitiformes</taxon>
        <taxon>Ixodida</taxon>
        <taxon>Ixodoidea</taxon>
        <taxon>Ixodidae</taxon>
        <taxon>Amblyomminae</taxon>
        <taxon>Amblyomma</taxon>
    </lineage>
</organism>
<keyword evidence="3" id="KW-0862">Zinc</keyword>
<dbReference type="InterPro" id="IPR017907">
    <property type="entry name" value="Znf_RING_CS"/>
</dbReference>
<dbReference type="Gene3D" id="3.30.40.10">
    <property type="entry name" value="Zinc/RING finger domain, C3HC4 (zinc finger)"/>
    <property type="match status" value="1"/>
</dbReference>
<evidence type="ECO:0000256" key="2">
    <source>
        <dbReference type="ARBA" id="ARBA00022771"/>
    </source>
</evidence>
<dbReference type="PROSITE" id="PS50089">
    <property type="entry name" value="ZF_RING_2"/>
    <property type="match status" value="1"/>
</dbReference>
<dbReference type="Proteomes" id="UP001321473">
    <property type="component" value="Unassembled WGS sequence"/>
</dbReference>